<name>A0A9P5ATV0_9HYPO</name>
<accession>A0A9P5ATV0</accession>
<reference evidence="2" key="2">
    <citation type="submission" date="2020-02" db="EMBL/GenBank/DDBJ databases">
        <title>Identification and distribution of gene clusters putatively required for synthesis of sphingolipid metabolism inhibitors in phylogenetically diverse species of the filamentous fungus Fusarium.</title>
        <authorList>
            <person name="Kim H.-S."/>
            <person name="Busman M."/>
            <person name="Brown D.W."/>
            <person name="Divon H."/>
            <person name="Uhlig S."/>
            <person name="Proctor R.H."/>
        </authorList>
    </citation>
    <scope>NUCLEOTIDE SEQUENCE</scope>
    <source>
        <strain evidence="2">NRRL 25174</strain>
    </source>
</reference>
<organism evidence="2 3">
    <name type="scientific">Fusarium beomiforme</name>
    <dbReference type="NCBI Taxonomy" id="44412"/>
    <lineage>
        <taxon>Eukaryota</taxon>
        <taxon>Fungi</taxon>
        <taxon>Dikarya</taxon>
        <taxon>Ascomycota</taxon>
        <taxon>Pezizomycotina</taxon>
        <taxon>Sordariomycetes</taxon>
        <taxon>Hypocreomycetidae</taxon>
        <taxon>Hypocreales</taxon>
        <taxon>Nectriaceae</taxon>
        <taxon>Fusarium</taxon>
        <taxon>Fusarium burgessii species complex</taxon>
    </lineage>
</organism>
<feature type="compositionally biased region" description="Polar residues" evidence="1">
    <location>
        <begin position="9"/>
        <end position="33"/>
    </location>
</feature>
<sequence>MSKVEPTEASASPDTQVAPTQSSSEPEQPQTISELRDSSEDESAYPDWVIFCSQLKYLYTRTKNCEKAKKTLDKAESAGNTEPEHRAASWNANIDMSSDTIYIGKWYNAVSTAERNLEVAFPAIAKNNLDYKKHMPHTSLRFLVSAAIKSVRKNIKDPEKDKVWAKYIEEVRDDLQRNAISRLCAIRKMCRKEMHKAEAEGRKDAKNKEHIPNESGSPAPFEYTEMET</sequence>
<dbReference type="EMBL" id="PVQB02000037">
    <property type="protein sequence ID" value="KAF4344901.1"/>
    <property type="molecule type" value="Genomic_DNA"/>
</dbReference>
<reference evidence="2" key="1">
    <citation type="journal article" date="2017" name="Mycologia">
        <title>Fusarium algeriense, sp. nov., a novel toxigenic crown rot pathogen of durum wheat from Algeria is nested in the Fusarium burgessii species complex.</title>
        <authorList>
            <person name="Laraba I."/>
            <person name="Keddad A."/>
            <person name="Boureghda H."/>
            <person name="Abdallah N."/>
            <person name="Vaughan M.M."/>
            <person name="Proctor R.H."/>
            <person name="Busman M."/>
            <person name="O'Donnell K."/>
        </authorList>
    </citation>
    <scope>NUCLEOTIDE SEQUENCE</scope>
    <source>
        <strain evidence="2">NRRL 25174</strain>
    </source>
</reference>
<evidence type="ECO:0000256" key="1">
    <source>
        <dbReference type="SAM" id="MobiDB-lite"/>
    </source>
</evidence>
<proteinExistence type="predicted"/>
<feature type="region of interest" description="Disordered" evidence="1">
    <location>
        <begin position="196"/>
        <end position="228"/>
    </location>
</feature>
<protein>
    <submittedName>
        <fullName evidence="2">Uncharacterized protein</fullName>
    </submittedName>
</protein>
<feature type="region of interest" description="Disordered" evidence="1">
    <location>
        <begin position="1"/>
        <end position="42"/>
    </location>
</feature>
<feature type="compositionally biased region" description="Basic and acidic residues" evidence="1">
    <location>
        <begin position="196"/>
        <end position="212"/>
    </location>
</feature>
<dbReference type="AlphaFoldDB" id="A0A9P5ATV0"/>
<comment type="caution">
    <text evidence="2">The sequence shown here is derived from an EMBL/GenBank/DDBJ whole genome shotgun (WGS) entry which is preliminary data.</text>
</comment>
<keyword evidence="3" id="KW-1185">Reference proteome</keyword>
<evidence type="ECO:0000313" key="2">
    <source>
        <dbReference type="EMBL" id="KAF4344901.1"/>
    </source>
</evidence>
<evidence type="ECO:0000313" key="3">
    <source>
        <dbReference type="Proteomes" id="UP000730481"/>
    </source>
</evidence>
<dbReference type="Proteomes" id="UP000730481">
    <property type="component" value="Unassembled WGS sequence"/>
</dbReference>
<gene>
    <name evidence="2" type="ORF">FBEOM_1187</name>
</gene>